<dbReference type="Proteomes" id="UP000811619">
    <property type="component" value="Unassembled WGS sequence"/>
</dbReference>
<feature type="compositionally biased region" description="Polar residues" evidence="1">
    <location>
        <begin position="139"/>
        <end position="154"/>
    </location>
</feature>
<keyword evidence="2" id="KW-0812">Transmembrane</keyword>
<feature type="compositionally biased region" description="Low complexity" evidence="1">
    <location>
        <begin position="468"/>
        <end position="489"/>
    </location>
</feature>
<protein>
    <recommendedName>
        <fullName evidence="5">Hyphal anastamosis-8 protein</fullName>
    </recommendedName>
</protein>
<feature type="compositionally biased region" description="Low complexity" evidence="1">
    <location>
        <begin position="498"/>
        <end position="520"/>
    </location>
</feature>
<organism evidence="3 4">
    <name type="scientific">Claviceps africana</name>
    <dbReference type="NCBI Taxonomy" id="83212"/>
    <lineage>
        <taxon>Eukaryota</taxon>
        <taxon>Fungi</taxon>
        <taxon>Dikarya</taxon>
        <taxon>Ascomycota</taxon>
        <taxon>Pezizomycotina</taxon>
        <taxon>Sordariomycetes</taxon>
        <taxon>Hypocreomycetidae</taxon>
        <taxon>Hypocreales</taxon>
        <taxon>Clavicipitaceae</taxon>
        <taxon>Claviceps</taxon>
    </lineage>
</organism>
<evidence type="ECO:0008006" key="5">
    <source>
        <dbReference type="Google" id="ProtNLM"/>
    </source>
</evidence>
<evidence type="ECO:0000313" key="3">
    <source>
        <dbReference type="EMBL" id="KAG5926426.1"/>
    </source>
</evidence>
<dbReference type="OrthoDB" id="5420724at2759"/>
<evidence type="ECO:0000256" key="2">
    <source>
        <dbReference type="SAM" id="Phobius"/>
    </source>
</evidence>
<feature type="compositionally biased region" description="Polar residues" evidence="1">
    <location>
        <begin position="81"/>
        <end position="90"/>
    </location>
</feature>
<dbReference type="EMBL" id="SRPY01000270">
    <property type="protein sequence ID" value="KAG5926426.1"/>
    <property type="molecule type" value="Genomic_DNA"/>
</dbReference>
<feature type="transmembrane region" description="Helical" evidence="2">
    <location>
        <begin position="261"/>
        <end position="281"/>
    </location>
</feature>
<feature type="transmembrane region" description="Helical" evidence="2">
    <location>
        <begin position="293"/>
        <end position="317"/>
    </location>
</feature>
<evidence type="ECO:0000256" key="1">
    <source>
        <dbReference type="SAM" id="MobiDB-lite"/>
    </source>
</evidence>
<reference evidence="3" key="1">
    <citation type="journal article" date="2020" name="bioRxiv">
        <title>Whole genome comparisons of ergot fungi reveals the divergence and evolution of species within the genus Claviceps are the result of varying mechanisms driving genome evolution and host range expansion.</title>
        <authorList>
            <person name="Wyka S.A."/>
            <person name="Mondo S.J."/>
            <person name="Liu M."/>
            <person name="Dettman J."/>
            <person name="Nalam V."/>
            <person name="Broders K.D."/>
        </authorList>
    </citation>
    <scope>NUCLEOTIDE SEQUENCE</scope>
    <source>
        <strain evidence="3">CCC 489</strain>
    </source>
</reference>
<dbReference type="PANTHER" id="PTHR42069:SF1">
    <property type="entry name" value="MARVEL DOMAIN-CONTAINING PROTEIN"/>
    <property type="match status" value="1"/>
</dbReference>
<keyword evidence="2" id="KW-1133">Transmembrane helix</keyword>
<feature type="region of interest" description="Disordered" evidence="1">
    <location>
        <begin position="66"/>
        <end position="173"/>
    </location>
</feature>
<feature type="transmembrane region" description="Helical" evidence="2">
    <location>
        <begin position="209"/>
        <end position="233"/>
    </location>
</feature>
<comment type="caution">
    <text evidence="3">The sequence shown here is derived from an EMBL/GenBank/DDBJ whole genome shotgun (WGS) entry which is preliminary data.</text>
</comment>
<dbReference type="AlphaFoldDB" id="A0A8K0J854"/>
<feature type="transmembrane region" description="Helical" evidence="2">
    <location>
        <begin position="358"/>
        <end position="385"/>
    </location>
</feature>
<keyword evidence="2" id="KW-0472">Membrane</keyword>
<feature type="non-terminal residue" evidence="3">
    <location>
        <position position="549"/>
    </location>
</feature>
<evidence type="ECO:0000313" key="4">
    <source>
        <dbReference type="Proteomes" id="UP000811619"/>
    </source>
</evidence>
<name>A0A8K0J854_9HYPO</name>
<feature type="region of interest" description="Disordered" evidence="1">
    <location>
        <begin position="451"/>
        <end position="549"/>
    </location>
</feature>
<dbReference type="PANTHER" id="PTHR42069">
    <property type="entry name" value="HYPHAL ANASTAMOSIS-8 PROTEIN"/>
    <property type="match status" value="1"/>
</dbReference>
<proteinExistence type="predicted"/>
<sequence length="549" mass="61010">MSTPLAWKRYQCPFRSQQYQPIPLAGTSYLVHLVIPHLRHILIYKTAIFSLIVLNKDCMMAEKDFTEEKKRPTALNLTPARPNSLSTDSSLKVPRTPRFAEATSVHSPVDMTKSPFADPEKPDADHSQQPGVVGFGYISNDSAHESTSNGTRSPLKSAMKVPGTPARPLANPLSPTFREEQILEKREAKNDQQQAKDIKIKTRVRMAKFALRGVNFSCSLIILSMLSTSFAIFNSTKSLAAASKFTPWAPNTQQTAWPQKLTLSMACLSLFVCILVFCGYCRGGHKRATKVNTYYTMFGIGWFVLSMLLWIITAVIFQHSRDNGSNKDMWGWACVNNQRAEIYSDKVDYVLVCRLQNWTLICIVIEIVVEVISILLYSIVFYRYYSKRRLMKSMDMRDRARSDLYLAQLRSQSAPNTPGFGPKSPGFSIYGHYPKSPAALSTYAMSPRHPPATYRNLADTEEPTGPFSSSGSGSLAVLSRPSMPNRMNPSPSPPSAPAPASSGFKLQAPPAKAPSATPKTINNIEQIKGFGRGPRKPGNLGYHDTLRIP</sequence>
<keyword evidence="4" id="KW-1185">Reference proteome</keyword>
<gene>
    <name evidence="3" type="ORF">E4U42_003343</name>
</gene>
<accession>A0A8K0J854</accession>